<dbReference type="Proteomes" id="UP000242175">
    <property type="component" value="Chromosome small"/>
</dbReference>
<evidence type="ECO:0000313" key="4">
    <source>
        <dbReference type="Proteomes" id="UP000242175"/>
    </source>
</evidence>
<accession>A0A220VFS7</accession>
<keyword evidence="4" id="KW-1185">Reference proteome</keyword>
<dbReference type="InterPro" id="IPR003680">
    <property type="entry name" value="Flavodoxin_fold"/>
</dbReference>
<dbReference type="Pfam" id="PF02525">
    <property type="entry name" value="Flavodoxin_2"/>
    <property type="match status" value="1"/>
</dbReference>
<dbReference type="SUPFAM" id="SSF52218">
    <property type="entry name" value="Flavoproteins"/>
    <property type="match status" value="1"/>
</dbReference>
<evidence type="ECO:0000313" key="3">
    <source>
        <dbReference type="EMBL" id="ASK79110.1"/>
    </source>
</evidence>
<dbReference type="GO" id="GO:0010181">
    <property type="term" value="F:FMN binding"/>
    <property type="evidence" value="ECO:0007669"/>
    <property type="project" value="TreeGrafter"/>
</dbReference>
<dbReference type="PANTHER" id="PTHR47307:SF1">
    <property type="entry name" value="GLUTATHIONE-REGULATED POTASSIUM-EFFLUX SYSTEM ANCILLARY PROTEIN KEFG"/>
    <property type="match status" value="1"/>
</dbReference>
<dbReference type="GO" id="GO:0003955">
    <property type="term" value="F:NAD(P)H dehydrogenase (quinone) activity"/>
    <property type="evidence" value="ECO:0007669"/>
    <property type="project" value="TreeGrafter"/>
</dbReference>
<keyword evidence="1" id="KW-0560">Oxidoreductase</keyword>
<evidence type="ECO:0000256" key="1">
    <source>
        <dbReference type="ARBA" id="ARBA00023002"/>
    </source>
</evidence>
<dbReference type="InterPro" id="IPR046980">
    <property type="entry name" value="KefG/KefF"/>
</dbReference>
<dbReference type="GO" id="GO:0009055">
    <property type="term" value="F:electron transfer activity"/>
    <property type="evidence" value="ECO:0007669"/>
    <property type="project" value="TreeGrafter"/>
</dbReference>
<reference evidence="3 4" key="1">
    <citation type="journal article" date="2016" name="Int. J. Syst. Evol. Microbiol.">
        <title>Paraphotobacterium marinum gen. nov., sp. nov., a member of the family Vibrionaceae, isolated from surface seawater.</title>
        <authorList>
            <person name="Huang Z."/>
            <person name="Dong C."/>
            <person name="Shao Z."/>
        </authorList>
    </citation>
    <scope>NUCLEOTIDE SEQUENCE [LARGE SCALE GENOMIC DNA]</scope>
    <source>
        <strain evidence="3 4">NSCS20N07D</strain>
    </source>
</reference>
<sequence length="224" mass="25970">MFISSKFSIYVYFLDYNVKIIILINLKAMSFKSKILIIYSHTGYSGEFTNKTIINALKSLDNVTINELDSNPEGLKFDIIKEQEFLIAADVLMFQFPLYWYSTPHSLKKWMDEVLQYGFAYGSEGNKLLNKHFFCSFTTGGPEKSYRAGSFNNYSMSELLKPLQQTANLCKMLYQPYQAFYDAPNLQVGLDKDVKKRLKLHIEHLHELLANYNWSYSDAAFITS</sequence>
<dbReference type="RefSeq" id="WP_089074018.1">
    <property type="nucleotide sequence ID" value="NZ_CBCSAM010000002.1"/>
</dbReference>
<dbReference type="EMBL" id="CP022356">
    <property type="protein sequence ID" value="ASK79110.1"/>
    <property type="molecule type" value="Genomic_DNA"/>
</dbReference>
<organism evidence="3 4">
    <name type="scientific">Paraphotobacterium marinum</name>
    <dbReference type="NCBI Taxonomy" id="1755811"/>
    <lineage>
        <taxon>Bacteria</taxon>
        <taxon>Pseudomonadati</taxon>
        <taxon>Pseudomonadota</taxon>
        <taxon>Gammaproteobacteria</taxon>
        <taxon>Vibrionales</taxon>
        <taxon>Vibrionaceae</taxon>
        <taxon>Paraphotobacterium</taxon>
    </lineage>
</organism>
<feature type="domain" description="Flavodoxin-like fold" evidence="2">
    <location>
        <begin position="33"/>
        <end position="184"/>
    </location>
</feature>
<dbReference type="InterPro" id="IPR029039">
    <property type="entry name" value="Flavoprotein-like_sf"/>
</dbReference>
<protein>
    <recommendedName>
        <fullName evidence="2">Flavodoxin-like fold domain-containing protein</fullName>
    </recommendedName>
</protein>
<dbReference type="KEGG" id="pmai:CF386_08550"/>
<name>A0A220VFS7_9GAMM</name>
<evidence type="ECO:0000259" key="2">
    <source>
        <dbReference type="Pfam" id="PF02525"/>
    </source>
</evidence>
<dbReference type="OrthoDB" id="9798454at2"/>
<dbReference type="PANTHER" id="PTHR47307">
    <property type="entry name" value="GLUTATHIONE-REGULATED POTASSIUM-EFFLUX SYSTEM ANCILLARY PROTEIN KEFG"/>
    <property type="match status" value="1"/>
</dbReference>
<dbReference type="Gene3D" id="3.40.50.360">
    <property type="match status" value="1"/>
</dbReference>
<gene>
    <name evidence="3" type="ORF">CF386_08550</name>
</gene>
<proteinExistence type="predicted"/>
<dbReference type="AlphaFoldDB" id="A0A220VFS7"/>